<dbReference type="STRING" id="400727.A0A2T7PWW5"/>
<dbReference type="GO" id="GO:0000176">
    <property type="term" value="C:nuclear exosome (RNase complex)"/>
    <property type="evidence" value="ECO:0007669"/>
    <property type="project" value="TreeGrafter"/>
</dbReference>
<organism evidence="7 8">
    <name type="scientific">Pomacea canaliculata</name>
    <name type="common">Golden apple snail</name>
    <dbReference type="NCBI Taxonomy" id="400727"/>
    <lineage>
        <taxon>Eukaryota</taxon>
        <taxon>Metazoa</taxon>
        <taxon>Spiralia</taxon>
        <taxon>Lophotrochozoa</taxon>
        <taxon>Mollusca</taxon>
        <taxon>Gastropoda</taxon>
        <taxon>Caenogastropoda</taxon>
        <taxon>Architaenioglossa</taxon>
        <taxon>Ampullarioidea</taxon>
        <taxon>Ampullariidae</taxon>
        <taxon>Pomacea</taxon>
    </lineage>
</organism>
<dbReference type="GO" id="GO:0034475">
    <property type="term" value="P:U4 snRNA 3'-end processing"/>
    <property type="evidence" value="ECO:0007669"/>
    <property type="project" value="TreeGrafter"/>
</dbReference>
<sequence length="220" mass="23803">MEISDGSCSTASMSCTLGDLSQPDGSASLTHGNTQVAAAVYGPCEVRLSKEFPDRATIEVIHKPKVGLPRCEDKLRETLLRSIFETAALTALHPRSSIQIIIQEIEDQGGLLATSINAACLALLDASISMKFLVAAVTAKVKHDGSVLLLPQEGSTEKDSLGIITFVFREPDKSVVCSFTSVGTLSLQQRNQCLSLCQEACDTVFKFYRECLENKFSKIK</sequence>
<keyword evidence="5" id="KW-0539">Nucleus</keyword>
<feature type="domain" description="Exoribonuclease phosphorolytic" evidence="6">
    <location>
        <begin position="13"/>
        <end position="128"/>
    </location>
</feature>
<comment type="caution">
    <text evidence="7">The sequence shown here is derived from an EMBL/GenBank/DDBJ whole genome shotgun (WGS) entry which is preliminary data.</text>
</comment>
<dbReference type="InterPro" id="IPR020568">
    <property type="entry name" value="Ribosomal_Su5_D2-typ_SF"/>
</dbReference>
<accession>A0A2T7PWW5</accession>
<evidence type="ECO:0000256" key="2">
    <source>
        <dbReference type="ARBA" id="ARBA00006678"/>
    </source>
</evidence>
<name>A0A2T7PWW5_POMCA</name>
<dbReference type="GO" id="GO:0006364">
    <property type="term" value="P:rRNA processing"/>
    <property type="evidence" value="ECO:0007669"/>
    <property type="project" value="UniProtKB-KW"/>
</dbReference>
<evidence type="ECO:0000256" key="3">
    <source>
        <dbReference type="ARBA" id="ARBA00022552"/>
    </source>
</evidence>
<proteinExistence type="inferred from homology"/>
<dbReference type="GO" id="GO:0016075">
    <property type="term" value="P:rRNA catabolic process"/>
    <property type="evidence" value="ECO:0007669"/>
    <property type="project" value="TreeGrafter"/>
</dbReference>
<dbReference type="OMA" id="CIINEQG"/>
<evidence type="ECO:0000313" key="8">
    <source>
        <dbReference type="Proteomes" id="UP000245119"/>
    </source>
</evidence>
<keyword evidence="3" id="KW-0698">rRNA processing</keyword>
<evidence type="ECO:0000313" key="7">
    <source>
        <dbReference type="EMBL" id="PVD37923.1"/>
    </source>
</evidence>
<dbReference type="InterPro" id="IPR050080">
    <property type="entry name" value="RNase_PH"/>
</dbReference>
<dbReference type="GO" id="GO:0071028">
    <property type="term" value="P:nuclear mRNA surveillance"/>
    <property type="evidence" value="ECO:0007669"/>
    <property type="project" value="TreeGrafter"/>
</dbReference>
<dbReference type="InterPro" id="IPR036345">
    <property type="entry name" value="ExoRNase_PH_dom2_sf"/>
</dbReference>
<dbReference type="PANTHER" id="PTHR11953">
    <property type="entry name" value="EXOSOME COMPLEX COMPONENT"/>
    <property type="match status" value="1"/>
</dbReference>
<keyword evidence="4" id="KW-0271">Exosome</keyword>
<dbReference type="SUPFAM" id="SSF54211">
    <property type="entry name" value="Ribosomal protein S5 domain 2-like"/>
    <property type="match status" value="1"/>
</dbReference>
<gene>
    <name evidence="7" type="ORF">C0Q70_00525</name>
</gene>
<keyword evidence="8" id="KW-1185">Reference proteome</keyword>
<dbReference type="AlphaFoldDB" id="A0A2T7PWW5"/>
<reference evidence="7 8" key="1">
    <citation type="submission" date="2018-04" db="EMBL/GenBank/DDBJ databases">
        <title>The genome of golden apple snail Pomacea canaliculata provides insight into stress tolerance and invasive adaptation.</title>
        <authorList>
            <person name="Liu C."/>
            <person name="Liu B."/>
            <person name="Ren Y."/>
            <person name="Zhang Y."/>
            <person name="Wang H."/>
            <person name="Li S."/>
            <person name="Jiang F."/>
            <person name="Yin L."/>
            <person name="Zhang G."/>
            <person name="Qian W."/>
            <person name="Fan W."/>
        </authorList>
    </citation>
    <scope>NUCLEOTIDE SEQUENCE [LARGE SCALE GENOMIC DNA]</scope>
    <source>
        <strain evidence="7">SZHN2017</strain>
        <tissue evidence="7">Muscle</tissue>
    </source>
</reference>
<evidence type="ECO:0000256" key="1">
    <source>
        <dbReference type="ARBA" id="ARBA00004123"/>
    </source>
</evidence>
<comment type="subcellular location">
    <subcellularLocation>
        <location evidence="1">Nucleus</location>
    </subcellularLocation>
</comment>
<dbReference type="CDD" id="cd11372">
    <property type="entry name" value="RNase_PH_RRP46"/>
    <property type="match status" value="1"/>
</dbReference>
<dbReference type="Gene3D" id="3.30.230.70">
    <property type="entry name" value="GHMP Kinase, N-terminal domain"/>
    <property type="match status" value="1"/>
</dbReference>
<dbReference type="GO" id="GO:0005730">
    <property type="term" value="C:nucleolus"/>
    <property type="evidence" value="ECO:0007669"/>
    <property type="project" value="TreeGrafter"/>
</dbReference>
<dbReference type="InterPro" id="IPR027408">
    <property type="entry name" value="PNPase/RNase_PH_dom_sf"/>
</dbReference>
<dbReference type="PANTHER" id="PTHR11953:SF1">
    <property type="entry name" value="EXOSOME COMPLEX COMPONENT RRP46"/>
    <property type="match status" value="1"/>
</dbReference>
<dbReference type="InterPro" id="IPR001247">
    <property type="entry name" value="ExoRNase_PH_dom1"/>
</dbReference>
<dbReference type="SUPFAM" id="SSF55666">
    <property type="entry name" value="Ribonuclease PH domain 2-like"/>
    <property type="match status" value="1"/>
</dbReference>
<evidence type="ECO:0000256" key="5">
    <source>
        <dbReference type="ARBA" id="ARBA00023242"/>
    </source>
</evidence>
<dbReference type="GO" id="GO:0003723">
    <property type="term" value="F:RNA binding"/>
    <property type="evidence" value="ECO:0007669"/>
    <property type="project" value="TreeGrafter"/>
</dbReference>
<dbReference type="Pfam" id="PF01138">
    <property type="entry name" value="RNase_PH"/>
    <property type="match status" value="1"/>
</dbReference>
<dbReference type="GO" id="GO:0071051">
    <property type="term" value="P:poly(A)-dependent snoRNA 3'-end processing"/>
    <property type="evidence" value="ECO:0007669"/>
    <property type="project" value="TreeGrafter"/>
</dbReference>
<evidence type="ECO:0000259" key="6">
    <source>
        <dbReference type="Pfam" id="PF01138"/>
    </source>
</evidence>
<dbReference type="Proteomes" id="UP000245119">
    <property type="component" value="Linkage Group LG1"/>
</dbReference>
<comment type="similarity">
    <text evidence="2">Belongs to the RNase PH family.</text>
</comment>
<dbReference type="GO" id="GO:0000177">
    <property type="term" value="C:cytoplasmic exosome (RNase complex)"/>
    <property type="evidence" value="ECO:0007669"/>
    <property type="project" value="TreeGrafter"/>
</dbReference>
<dbReference type="OrthoDB" id="27298at2759"/>
<protein>
    <recommendedName>
        <fullName evidence="6">Exoribonuclease phosphorolytic domain-containing protein</fullName>
    </recommendedName>
</protein>
<evidence type="ECO:0000256" key="4">
    <source>
        <dbReference type="ARBA" id="ARBA00022835"/>
    </source>
</evidence>
<dbReference type="EMBL" id="PZQS01000001">
    <property type="protein sequence ID" value="PVD37923.1"/>
    <property type="molecule type" value="Genomic_DNA"/>
</dbReference>